<feature type="compositionally biased region" description="Basic and acidic residues" evidence="2">
    <location>
        <begin position="72"/>
        <end position="89"/>
    </location>
</feature>
<dbReference type="SMART" id="SM00229">
    <property type="entry name" value="RasGEFN"/>
    <property type="match status" value="1"/>
</dbReference>
<dbReference type="InterPro" id="IPR023578">
    <property type="entry name" value="Ras_GEF_dom_sf"/>
</dbReference>
<dbReference type="GO" id="GO:0005085">
    <property type="term" value="F:guanyl-nucleotide exchange factor activity"/>
    <property type="evidence" value="ECO:0007669"/>
    <property type="project" value="UniProtKB-KW"/>
</dbReference>
<feature type="domain" description="N-terminal Ras-GEF" evidence="3">
    <location>
        <begin position="122"/>
        <end position="251"/>
    </location>
</feature>
<dbReference type="Gene3D" id="1.20.870.10">
    <property type="entry name" value="Son of sevenless (SoS) protein Chain: S domain 1"/>
    <property type="match status" value="1"/>
</dbReference>
<keyword evidence="5" id="KW-1185">Reference proteome</keyword>
<feature type="region of interest" description="Disordered" evidence="2">
    <location>
        <begin position="47"/>
        <end position="105"/>
    </location>
</feature>
<dbReference type="Proteomes" id="UP000241769">
    <property type="component" value="Unassembled WGS sequence"/>
</dbReference>
<evidence type="ECO:0000259" key="3">
    <source>
        <dbReference type="PROSITE" id="PS50212"/>
    </source>
</evidence>
<keyword evidence="1" id="KW-0344">Guanine-nucleotide releasing factor</keyword>
<dbReference type="AlphaFoldDB" id="A0A2P6MNM1"/>
<name>A0A2P6MNM1_9EUKA</name>
<evidence type="ECO:0000256" key="1">
    <source>
        <dbReference type="PROSITE-ProRule" id="PRU00135"/>
    </source>
</evidence>
<sequence>MTERRQHNRSSSINDSELFSQLNSAEKLRETLSNMSDVWESTSHLRSSIATNSTSHRSSTDLSSKNSTSYDDPGKHPASERFSYRKGISDESSQTERSYSDVNRSVSDEDEVEGLWLFTENGKKMIRGASLPTLIQFLTTTKDQEYECYIGEILCTYQAFIFPMDLLLAMENRYRDPTGATPLADFTQVQHVQQCIANAIHLWVAEQIRDFIDDEKLRTELREFVESCHMPGYSPYLTLKAALEALSDNLKWGEIQPP</sequence>
<evidence type="ECO:0000313" key="5">
    <source>
        <dbReference type="Proteomes" id="UP000241769"/>
    </source>
</evidence>
<feature type="non-terminal residue" evidence="4">
    <location>
        <position position="258"/>
    </location>
</feature>
<protein>
    <recommendedName>
        <fullName evidence="3">N-terminal Ras-GEF domain-containing protein</fullName>
    </recommendedName>
</protein>
<evidence type="ECO:0000313" key="4">
    <source>
        <dbReference type="EMBL" id="PRP73300.1"/>
    </source>
</evidence>
<feature type="compositionally biased region" description="Polar residues" evidence="2">
    <location>
        <begin position="90"/>
        <end position="105"/>
    </location>
</feature>
<dbReference type="SUPFAM" id="SSF48366">
    <property type="entry name" value="Ras GEF"/>
    <property type="match status" value="1"/>
</dbReference>
<reference evidence="4 5" key="1">
    <citation type="journal article" date="2018" name="Genome Biol. Evol.">
        <title>Multiple Roots of Fruiting Body Formation in Amoebozoa.</title>
        <authorList>
            <person name="Hillmann F."/>
            <person name="Forbes G."/>
            <person name="Novohradska S."/>
            <person name="Ferling I."/>
            <person name="Riege K."/>
            <person name="Groth M."/>
            <person name="Westermann M."/>
            <person name="Marz M."/>
            <person name="Spaller T."/>
            <person name="Winckler T."/>
            <person name="Schaap P."/>
            <person name="Glockner G."/>
        </authorList>
    </citation>
    <scope>NUCLEOTIDE SEQUENCE [LARGE SCALE GENOMIC DNA]</scope>
    <source>
        <strain evidence="4 5">Jena</strain>
    </source>
</reference>
<dbReference type="PROSITE" id="PS50212">
    <property type="entry name" value="RASGEF_NTER"/>
    <property type="match status" value="1"/>
</dbReference>
<evidence type="ECO:0000256" key="2">
    <source>
        <dbReference type="SAM" id="MobiDB-lite"/>
    </source>
</evidence>
<comment type="caution">
    <text evidence="4">The sequence shown here is derived from an EMBL/GenBank/DDBJ whole genome shotgun (WGS) entry which is preliminary data.</text>
</comment>
<dbReference type="EMBL" id="MDYQ01000636">
    <property type="protein sequence ID" value="PRP73300.1"/>
    <property type="molecule type" value="Genomic_DNA"/>
</dbReference>
<dbReference type="InterPro" id="IPR000651">
    <property type="entry name" value="Ras-like_Gua-exchang_fac_N"/>
</dbReference>
<organism evidence="4 5">
    <name type="scientific">Planoprotostelium fungivorum</name>
    <dbReference type="NCBI Taxonomy" id="1890364"/>
    <lineage>
        <taxon>Eukaryota</taxon>
        <taxon>Amoebozoa</taxon>
        <taxon>Evosea</taxon>
        <taxon>Variosea</taxon>
        <taxon>Cavosteliida</taxon>
        <taxon>Cavosteliaceae</taxon>
        <taxon>Planoprotostelium</taxon>
    </lineage>
</organism>
<dbReference type="InParanoid" id="A0A2P6MNM1"/>
<dbReference type="Pfam" id="PF00618">
    <property type="entry name" value="RasGEF_N"/>
    <property type="match status" value="1"/>
</dbReference>
<proteinExistence type="predicted"/>
<gene>
    <name evidence="4" type="ORF">PROFUN_16843</name>
</gene>
<accession>A0A2P6MNM1</accession>
<feature type="compositionally biased region" description="Low complexity" evidence="2">
    <location>
        <begin position="53"/>
        <end position="69"/>
    </location>
</feature>